<evidence type="ECO:0000313" key="2">
    <source>
        <dbReference type="EMBL" id="CAE0370081.1"/>
    </source>
</evidence>
<feature type="region of interest" description="Disordered" evidence="1">
    <location>
        <begin position="1"/>
        <end position="25"/>
    </location>
</feature>
<gene>
    <name evidence="2" type="ORF">ALAG00032_LOCUS10845</name>
</gene>
<dbReference type="AlphaFoldDB" id="A0A7S3K200"/>
<feature type="compositionally biased region" description="Polar residues" evidence="1">
    <location>
        <begin position="230"/>
        <end position="240"/>
    </location>
</feature>
<feature type="region of interest" description="Disordered" evidence="1">
    <location>
        <begin position="124"/>
        <end position="160"/>
    </location>
</feature>
<feature type="region of interest" description="Disordered" evidence="1">
    <location>
        <begin position="179"/>
        <end position="241"/>
    </location>
</feature>
<name>A0A7S3K200_9STRA</name>
<feature type="region of interest" description="Disordered" evidence="1">
    <location>
        <begin position="325"/>
        <end position="401"/>
    </location>
</feature>
<accession>A0A7S3K200</accession>
<feature type="compositionally biased region" description="Polar residues" evidence="1">
    <location>
        <begin position="325"/>
        <end position="345"/>
    </location>
</feature>
<sequence>MTETSLDSLRTQKVAMSTYSRPPPRLHKNSLSQGCFWFGIRLEGCAGCRGGFTSKIETIAEDKDEIDDSDSSIPSKKKKEIWRPKQLILEQNAEEKDYLKLCSPLEEATTIKGIEEKKEALDISLDSSQTTSTTNSSSVSNSPETANDSTSRPIFESTNISQECPSLVQVESPRELMKYNQAQAPPRRRIMSSPQRKMQQLEEQLRVQAKDEDDTKSEEKMKAQGEENLDATTEQASPISSYDGKTWQVNHYPLPPGVLTQHQMMNNAAVRNNEIGGMLTPHIAGAKTLTARSSMNCDSKLGGPGLQNSWSGVMWDSLHDETVRVATSSTTNESDCTSSSETTPDQVERHPHGNDTVAYNYGQAKNDSGGGAVANSTCSREKKRPKSGVLKRRPNDNNPLFHRSYEEQAKNSCPPSFLPKTTLGKLTSSVSNSSLASVDSDGTDFDECEASLQRAESERRVIFCLEKNVEFEITALCDMSWRILRDCYWQPEEYAAMSQSRIWLERAVMRTGGRVRIRGESRRGLGLVCEPETRIARATKIQRTQRAVLRLHTEGASALKLAKFAQDASSWATRNALISAQKDLAAAHEPDSPPSGGQRIEQARDANLIPGLRGMSSHIFYHRQVIPRNDHTIFGAGFSNSSSVLRSTMRICSTGDLITHTKPMTSSREPPYLPGTSIEAPAGPISRCNSSSSDTTGLAALIRSDSLKNIHGTGADALTAYATSRAKRRQHPERIVHAQAHSITAAGCTTNRDFEAQSQMRKSAAIITA</sequence>
<feature type="compositionally biased region" description="Polar residues" evidence="1">
    <location>
        <begin position="143"/>
        <end position="160"/>
    </location>
</feature>
<feature type="compositionally biased region" description="Basic and acidic residues" evidence="1">
    <location>
        <begin position="199"/>
        <end position="210"/>
    </location>
</feature>
<proteinExistence type="predicted"/>
<dbReference type="EMBL" id="HBIJ01016279">
    <property type="protein sequence ID" value="CAE0370081.1"/>
    <property type="molecule type" value="Transcribed_RNA"/>
</dbReference>
<organism evidence="2">
    <name type="scientific">Aureoumbra lagunensis</name>
    <dbReference type="NCBI Taxonomy" id="44058"/>
    <lineage>
        <taxon>Eukaryota</taxon>
        <taxon>Sar</taxon>
        <taxon>Stramenopiles</taxon>
        <taxon>Ochrophyta</taxon>
        <taxon>Pelagophyceae</taxon>
        <taxon>Pelagomonadales</taxon>
        <taxon>Aureoumbra</taxon>
    </lineage>
</organism>
<evidence type="ECO:0000256" key="1">
    <source>
        <dbReference type="SAM" id="MobiDB-lite"/>
    </source>
</evidence>
<feature type="compositionally biased region" description="Polar residues" evidence="1">
    <location>
        <begin position="1"/>
        <end position="20"/>
    </location>
</feature>
<protein>
    <submittedName>
        <fullName evidence="2">Uncharacterized protein</fullName>
    </submittedName>
</protein>
<feature type="compositionally biased region" description="Low complexity" evidence="1">
    <location>
        <begin position="127"/>
        <end position="142"/>
    </location>
</feature>
<feature type="compositionally biased region" description="Basic residues" evidence="1">
    <location>
        <begin position="381"/>
        <end position="392"/>
    </location>
</feature>
<reference evidence="2" key="1">
    <citation type="submission" date="2021-01" db="EMBL/GenBank/DDBJ databases">
        <authorList>
            <person name="Corre E."/>
            <person name="Pelletier E."/>
            <person name="Niang G."/>
            <person name="Scheremetjew M."/>
            <person name="Finn R."/>
            <person name="Kale V."/>
            <person name="Holt S."/>
            <person name="Cochrane G."/>
            <person name="Meng A."/>
            <person name="Brown T."/>
            <person name="Cohen L."/>
        </authorList>
    </citation>
    <scope>NUCLEOTIDE SEQUENCE</scope>
    <source>
        <strain evidence="2">CCMP1510</strain>
    </source>
</reference>